<dbReference type="OrthoDB" id="9134527at2"/>
<accession>A1VW59</accession>
<evidence type="ECO:0000313" key="1">
    <source>
        <dbReference type="EMBL" id="ABM39887.1"/>
    </source>
</evidence>
<dbReference type="Proteomes" id="UP000000644">
    <property type="component" value="Plasmid pPNAP03"/>
</dbReference>
<organism evidence="1 2">
    <name type="scientific">Polaromonas naphthalenivorans (strain CJ2)</name>
    <dbReference type="NCBI Taxonomy" id="365044"/>
    <lineage>
        <taxon>Bacteria</taxon>
        <taxon>Pseudomonadati</taxon>
        <taxon>Pseudomonadota</taxon>
        <taxon>Betaproteobacteria</taxon>
        <taxon>Burkholderiales</taxon>
        <taxon>Comamonadaceae</taxon>
        <taxon>Polaromonas</taxon>
    </lineage>
</organism>
<dbReference type="HOGENOM" id="CLU_1141770_0_0_4"/>
<proteinExistence type="predicted"/>
<gene>
    <name evidence="1" type="ordered locus">Pnap_4822</name>
</gene>
<geneLocation type="plasmid" evidence="1 2">
    <name>pPNAP03</name>
</geneLocation>
<keyword evidence="2" id="KW-1185">Reference proteome</keyword>
<reference evidence="2" key="1">
    <citation type="journal article" date="2009" name="Environ. Microbiol.">
        <title>The genome of Polaromonas naphthalenivorans strain CJ2, isolated from coal tar-contaminated sediment, reveals physiological and metabolic versatility and evolution through extensive horizontal gene transfer.</title>
        <authorList>
            <person name="Yagi J.M."/>
            <person name="Sims D."/>
            <person name="Brettin T."/>
            <person name="Bruce D."/>
            <person name="Madsen E.L."/>
        </authorList>
    </citation>
    <scope>NUCLEOTIDE SEQUENCE [LARGE SCALE GENOMIC DNA]</scope>
    <source>
        <strain evidence="2">CJ2</strain>
        <plasmid evidence="2">Plasmid pPNAP03</plasmid>
    </source>
</reference>
<dbReference type="EMBL" id="CP000532">
    <property type="protein sequence ID" value="ABM39887.1"/>
    <property type="molecule type" value="Genomic_DNA"/>
</dbReference>
<protein>
    <submittedName>
        <fullName evidence="1">Uncharacterized protein</fullName>
    </submittedName>
</protein>
<keyword evidence="1" id="KW-0614">Plasmid</keyword>
<evidence type="ECO:0000313" key="2">
    <source>
        <dbReference type="Proteomes" id="UP000000644"/>
    </source>
</evidence>
<name>A1VW59_POLNA</name>
<dbReference type="AlphaFoldDB" id="A1VW59"/>
<dbReference type="RefSeq" id="WP_011798258.1">
    <property type="nucleotide sequence ID" value="NC_008759.1"/>
</dbReference>
<sequence>MAIASWSLYALRQLDAIKRPSMQIQETAAVQKYEVPSRANQSSAFFPARLISPMEAKIAFKHRPSEAGSWTSEKWHLYGGVRSELFAMLNAEFRNAIAVRLTTYCTPAGGNYAVISHQLFGCAHRFVLPLYEPTVQAMLLELHETSELVFLFGNEQEKDAALVRSPLRRAAFAPLLAMTNPRPKQPLHRAIDELFLVISAMNQPKQVPSLRRGEKVEDVSVSIALPFHAMAQLCSEKSKETIQ</sequence>
<dbReference type="KEGG" id="pna:Pnap_4822"/>